<dbReference type="OrthoDB" id="446046at2"/>
<sequence length="842" mass="95813">MDKEFLEKRLKKLNWTPYRLAKEICALRAEGGKVPPVTQYQSAVNKAVSEPRKSKLETIEELVQALGGTLTISWDDEPEESKIKLWSDVAVVLQEQARANNTTLEEWVNSLLQQSLFGSKEELPYIPATSIKGVLQKPILMMNLTPHWQQIRQSSADAHAALQWVAAAIYEQSEETVPRAPIDEVDLSKALELRFLSSDDGKVSFSDPAVRHDYLVRHAVDLAIATWDELEKFANLFDEIYRRSYRVTNNIDCRIGASVLLVLNYEYKKDIVGRVVEIARLEKSREKRDRSKGKIYDIFCDALSELDLKSESLVASLVDALELILQTSAGYKIYSIIENLAARSQNNADFLYHEFLARPESRIIELAVDALLGLAKLDQKEAHRRALVLTDSQQPTLRRIGIAALGKFKYDTSEQRELLRVTLDRLNELKTTFNVETDLVLLSAYGNLVNKSEKAAEVLVEFASCQNYAVREQLGNILFQKVSVASSRPWYKEAILRLVRGQSLSLEMLRDLDYCIEHYAQNDPDTALQVVEVIALGWDYSRNGEQTKFSEMLNSTFAELYNNNLNALNAAITRWFASKDKRLHLAGSDVIRFFNSIPVGESHEETTEVVRRKAAKNRVIMLSKEVLDTLDEQTVINVLSRLAGYITDIASLAALLLSAIKREPYSPGIASLIVEFESEYVLYNHPRDAGEYLKSRIKEDDITEAELNIIQEALNRSDAYFNERQKLPRLKELEPSSQQTYLLRLAKWKQQTAMMQEAERRSVFASILPKVRIKYGRGISYERDGEFTDPSPFAAFSYECELPQGEFIDPLGQFHQRLQWQNVGLQDKQNGTEDEITGETAV</sequence>
<reference evidence="2" key="1">
    <citation type="journal article" date="2015" name="Genome Announc.">
        <title>Draft Genome Sequence of Tolypothrix boutellei Strain VB521301.</title>
        <authorList>
            <person name="Chandrababunaidu M.M."/>
            <person name="Singh D."/>
            <person name="Sen D."/>
            <person name="Bhan S."/>
            <person name="Das S."/>
            <person name="Gupta A."/>
            <person name="Adhikary S.P."/>
            <person name="Tripathy S."/>
        </authorList>
    </citation>
    <scope>NUCLEOTIDE SEQUENCE</scope>
    <source>
        <strain evidence="2">VB521301</strain>
    </source>
</reference>
<keyword evidence="3" id="KW-1185">Reference proteome</keyword>
<gene>
    <name evidence="2" type="ORF">DA73_0234570</name>
    <name evidence="1" type="ORF">DA73_0400035625</name>
</gene>
<protein>
    <submittedName>
        <fullName evidence="2">Uncharacterized protein</fullName>
    </submittedName>
</protein>
<evidence type="ECO:0000313" key="2">
    <source>
        <dbReference type="EMBL" id="KIE06508.1"/>
    </source>
</evidence>
<organism evidence="2">
    <name type="scientific">Tolypothrix bouteillei VB521301</name>
    <dbReference type="NCBI Taxonomy" id="1479485"/>
    <lineage>
        <taxon>Bacteria</taxon>
        <taxon>Bacillati</taxon>
        <taxon>Cyanobacteriota</taxon>
        <taxon>Cyanophyceae</taxon>
        <taxon>Nostocales</taxon>
        <taxon>Tolypothrichaceae</taxon>
        <taxon>Tolypothrix</taxon>
    </lineage>
</organism>
<accession>A0A0C1QRR5</accession>
<dbReference type="Proteomes" id="UP000029738">
    <property type="component" value="Unassembled WGS sequence"/>
</dbReference>
<dbReference type="EMBL" id="JHEG02000059">
    <property type="protein sequence ID" value="KIE06508.1"/>
    <property type="molecule type" value="Genomic_DNA"/>
</dbReference>
<evidence type="ECO:0000313" key="1">
    <source>
        <dbReference type="EMBL" id="KAF3890186.1"/>
    </source>
</evidence>
<proteinExistence type="predicted"/>
<reference evidence="1" key="2">
    <citation type="submission" date="2019-11" db="EMBL/GenBank/DDBJ databases">
        <title>Improved Assembly of Tolypothrix boutellei genome.</title>
        <authorList>
            <person name="Sarangi A.N."/>
            <person name="Mukherjee M."/>
            <person name="Ghosh S."/>
            <person name="Singh D."/>
            <person name="Das A."/>
            <person name="Kant S."/>
            <person name="Prusty A."/>
            <person name="Tripathy S."/>
        </authorList>
    </citation>
    <scope>NUCLEOTIDE SEQUENCE</scope>
    <source>
        <strain evidence="1">VB521301</strain>
    </source>
</reference>
<dbReference type="RefSeq" id="WP_038082043.1">
    <property type="nucleotide sequence ID" value="NZ_JHEG04000001.1"/>
</dbReference>
<evidence type="ECO:0000313" key="3">
    <source>
        <dbReference type="Proteomes" id="UP000029738"/>
    </source>
</evidence>
<dbReference type="AlphaFoldDB" id="A0A0C1QRR5"/>
<dbReference type="EMBL" id="JHEG04000001">
    <property type="protein sequence ID" value="KAF3890186.1"/>
    <property type="molecule type" value="Genomic_DNA"/>
</dbReference>
<comment type="caution">
    <text evidence="2">The sequence shown here is derived from an EMBL/GenBank/DDBJ whole genome shotgun (WGS) entry which is preliminary data.</text>
</comment>
<name>A0A0C1QRR5_9CYAN</name>